<accession>A0ABU2A477</accession>
<gene>
    <name evidence="2" type="ORF">J2X21_001117</name>
</gene>
<keyword evidence="3" id="KW-1185">Reference proteome</keyword>
<feature type="region of interest" description="Disordered" evidence="1">
    <location>
        <begin position="1"/>
        <end position="38"/>
    </location>
</feature>
<dbReference type="EMBL" id="JAVDXV010000002">
    <property type="protein sequence ID" value="MDR7331991.1"/>
    <property type="molecule type" value="Genomic_DNA"/>
</dbReference>
<evidence type="ECO:0000313" key="2">
    <source>
        <dbReference type="EMBL" id="MDR7331991.1"/>
    </source>
</evidence>
<protein>
    <submittedName>
        <fullName evidence="2">DNA-binding transcriptional regulator AlpA</fullName>
    </submittedName>
</protein>
<dbReference type="RefSeq" id="WP_310325932.1">
    <property type="nucleotide sequence ID" value="NZ_JAVDXV010000002.1"/>
</dbReference>
<dbReference type="InterPro" id="IPR010260">
    <property type="entry name" value="AlpA"/>
</dbReference>
<reference evidence="2 3" key="1">
    <citation type="submission" date="2023-07" db="EMBL/GenBank/DDBJ databases">
        <title>Sorghum-associated microbial communities from plants grown in Nebraska, USA.</title>
        <authorList>
            <person name="Schachtman D."/>
        </authorList>
    </citation>
    <scope>NUCLEOTIDE SEQUENCE [LARGE SCALE GENOMIC DNA]</scope>
    <source>
        <strain evidence="2 3">BE316</strain>
    </source>
</reference>
<comment type="caution">
    <text evidence="2">The sequence shown here is derived from an EMBL/GenBank/DDBJ whole genome shotgun (WGS) entry which is preliminary data.</text>
</comment>
<dbReference type="Pfam" id="PF05930">
    <property type="entry name" value="Phage_AlpA"/>
    <property type="match status" value="1"/>
</dbReference>
<dbReference type="Proteomes" id="UP001180825">
    <property type="component" value="Unassembled WGS sequence"/>
</dbReference>
<keyword evidence="2" id="KW-0238">DNA-binding</keyword>
<name>A0ABU2A477_9BURK</name>
<evidence type="ECO:0000256" key="1">
    <source>
        <dbReference type="SAM" id="MobiDB-lite"/>
    </source>
</evidence>
<organism evidence="2 3">
    <name type="scientific">Roseateles asaccharophilus</name>
    <dbReference type="NCBI Taxonomy" id="582607"/>
    <lineage>
        <taxon>Bacteria</taxon>
        <taxon>Pseudomonadati</taxon>
        <taxon>Pseudomonadota</taxon>
        <taxon>Betaproteobacteria</taxon>
        <taxon>Burkholderiales</taxon>
        <taxon>Sphaerotilaceae</taxon>
        <taxon>Roseateles</taxon>
    </lineage>
</organism>
<sequence>MHAETQFDRNGSGQSLKAVATPAAMPPQSPSHSAPKPRRLLNFAELQAKLNVSERTLRYLVHESWMPRPLELGPRALRWVEAEIDEALDARAPRRAEPAPEPASLLRSRIERMKRGAGCAA</sequence>
<dbReference type="GO" id="GO:0003677">
    <property type="term" value="F:DNA binding"/>
    <property type="evidence" value="ECO:0007669"/>
    <property type="project" value="UniProtKB-KW"/>
</dbReference>
<proteinExistence type="predicted"/>
<evidence type="ECO:0000313" key="3">
    <source>
        <dbReference type="Proteomes" id="UP001180825"/>
    </source>
</evidence>